<evidence type="ECO:0000313" key="1">
    <source>
        <dbReference type="EMBL" id="GEM45202.1"/>
    </source>
</evidence>
<keyword evidence="2" id="KW-1185">Reference proteome</keyword>
<dbReference type="Proteomes" id="UP000321306">
    <property type="component" value="Unassembled WGS sequence"/>
</dbReference>
<gene>
    <name evidence="1" type="ORF">DC3_08370</name>
</gene>
<name>A0A511MX89_DEIC1</name>
<dbReference type="SUPFAM" id="SSF55961">
    <property type="entry name" value="Bet v1-like"/>
    <property type="match status" value="1"/>
</dbReference>
<dbReference type="InterPro" id="IPR023393">
    <property type="entry name" value="START-like_dom_sf"/>
</dbReference>
<protein>
    <recommendedName>
        <fullName evidence="3">Ligand-binding SRPBCC domain-containing protein</fullName>
    </recommendedName>
</protein>
<dbReference type="AlphaFoldDB" id="A0A511MX89"/>
<reference evidence="1 2" key="1">
    <citation type="submission" date="2019-07" db="EMBL/GenBank/DDBJ databases">
        <title>Whole genome shotgun sequence of Deinococcus cellulosilyticus NBRC 106333.</title>
        <authorList>
            <person name="Hosoyama A."/>
            <person name="Uohara A."/>
            <person name="Ohji S."/>
            <person name="Ichikawa N."/>
        </authorList>
    </citation>
    <scope>NUCLEOTIDE SEQUENCE [LARGE SCALE GENOMIC DNA]</scope>
    <source>
        <strain evidence="1 2">NBRC 106333</strain>
    </source>
</reference>
<evidence type="ECO:0008006" key="3">
    <source>
        <dbReference type="Google" id="ProtNLM"/>
    </source>
</evidence>
<dbReference type="EMBL" id="BJXB01000003">
    <property type="protein sequence ID" value="GEM45202.1"/>
    <property type="molecule type" value="Genomic_DNA"/>
</dbReference>
<organism evidence="1 2">
    <name type="scientific">Deinococcus cellulosilyticus (strain DSM 18568 / NBRC 106333 / KACC 11606 / 5516J-15)</name>
    <dbReference type="NCBI Taxonomy" id="1223518"/>
    <lineage>
        <taxon>Bacteria</taxon>
        <taxon>Thermotogati</taxon>
        <taxon>Deinococcota</taxon>
        <taxon>Deinococci</taxon>
        <taxon>Deinococcales</taxon>
        <taxon>Deinococcaceae</taxon>
        <taxon>Deinococcus</taxon>
    </lineage>
</organism>
<evidence type="ECO:0000313" key="2">
    <source>
        <dbReference type="Proteomes" id="UP000321306"/>
    </source>
</evidence>
<dbReference type="Gene3D" id="3.30.530.20">
    <property type="match status" value="1"/>
</dbReference>
<proteinExistence type="predicted"/>
<comment type="caution">
    <text evidence="1">The sequence shown here is derived from an EMBL/GenBank/DDBJ whole genome shotgun (WGS) entry which is preliminary data.</text>
</comment>
<sequence>MILRVQTVIPLPTHTVWQRLRRIETLEHVTRGLMGFQKLTPIPELAEGATLKVRFWFFHLLPAPWVHHLKMRRCDSEHLEMLTEEGGGFIKVWNHTIRVQQHQQGTFYTDEVEIRAGLMTPIVYAYSWVFYHYRQWRWRQWAAQDSGASNSSRM</sequence>
<dbReference type="OrthoDB" id="7428016at2"/>
<accession>A0A511MX89</accession>
<dbReference type="RefSeq" id="WP_146882606.1">
    <property type="nucleotide sequence ID" value="NZ_BJXB01000003.1"/>
</dbReference>